<dbReference type="Pfam" id="PF26159">
    <property type="entry name" value="DUF8043"/>
    <property type="match status" value="1"/>
</dbReference>
<dbReference type="AlphaFoldDB" id="A0A1I3QQ91"/>
<name>A0A1I3QQ91_9BACT</name>
<reference evidence="4" key="1">
    <citation type="submission" date="2016-10" db="EMBL/GenBank/DDBJ databases">
        <authorList>
            <person name="Varghese N."/>
            <person name="Submissions S."/>
        </authorList>
    </citation>
    <scope>NUCLEOTIDE SEQUENCE [LARGE SCALE GENOMIC DNA]</scope>
    <source>
        <strain evidence="4">DSM 5918</strain>
    </source>
</reference>
<feature type="domain" description="DUF8042" evidence="1">
    <location>
        <begin position="75"/>
        <end position="191"/>
    </location>
</feature>
<evidence type="ECO:0000313" key="3">
    <source>
        <dbReference type="EMBL" id="SFJ35461.1"/>
    </source>
</evidence>
<sequence>MIIIDGQQSPLEVRQFENLEQIIEKVMEDIRMNSRIVTDVLVNDEAFSEIYPHQAEDMDASHINRVEIVSVPTAEMAQDITRELYKVVTLMGKAGRQVADFFRQADDDQALELYGDLLEVNRDFLNMVGVLRNEFATDTSAEFEASLSDLSSLFSEMIEIQENEDWILLADLLEYEYLPVVEKTKNMVARLRESVRVSVRKEQNG</sequence>
<dbReference type="RefSeq" id="WP_092372848.1">
    <property type="nucleotide sequence ID" value="NZ_FORX01000002.1"/>
</dbReference>
<dbReference type="EMBL" id="FORX01000002">
    <property type="protein sequence ID" value="SFJ35461.1"/>
    <property type="molecule type" value="Genomic_DNA"/>
</dbReference>
<evidence type="ECO:0000259" key="2">
    <source>
        <dbReference type="Pfam" id="PF26159"/>
    </source>
</evidence>
<accession>A0A1I3QQ91</accession>
<dbReference type="InterPro" id="IPR058355">
    <property type="entry name" value="DUF8042"/>
</dbReference>
<feature type="domain" description="DUF8043" evidence="2">
    <location>
        <begin position="1"/>
        <end position="71"/>
    </location>
</feature>
<protein>
    <submittedName>
        <fullName evidence="3">Uncharacterized protein</fullName>
    </submittedName>
</protein>
<evidence type="ECO:0000313" key="4">
    <source>
        <dbReference type="Proteomes" id="UP000198635"/>
    </source>
</evidence>
<dbReference type="OrthoDB" id="9813744at2"/>
<gene>
    <name evidence="3" type="ORF">SAMN04488082_102400</name>
</gene>
<proteinExistence type="predicted"/>
<organism evidence="3 4">
    <name type="scientific">Desulfomicrobium apsheronum</name>
    <dbReference type="NCBI Taxonomy" id="52560"/>
    <lineage>
        <taxon>Bacteria</taxon>
        <taxon>Pseudomonadati</taxon>
        <taxon>Thermodesulfobacteriota</taxon>
        <taxon>Desulfovibrionia</taxon>
        <taxon>Desulfovibrionales</taxon>
        <taxon>Desulfomicrobiaceae</taxon>
        <taxon>Desulfomicrobium</taxon>
    </lineage>
</organism>
<dbReference type="STRING" id="52560.SAMN04488082_102400"/>
<dbReference type="Proteomes" id="UP000198635">
    <property type="component" value="Unassembled WGS sequence"/>
</dbReference>
<dbReference type="Pfam" id="PF26154">
    <property type="entry name" value="DUF8042"/>
    <property type="match status" value="1"/>
</dbReference>
<keyword evidence="4" id="KW-1185">Reference proteome</keyword>
<dbReference type="InterPro" id="IPR058356">
    <property type="entry name" value="DUF8043"/>
</dbReference>
<evidence type="ECO:0000259" key="1">
    <source>
        <dbReference type="Pfam" id="PF26154"/>
    </source>
</evidence>